<sequence length="162" mass="19071">MAYQFYWNDQLGMYSFITDKGVSYGVSFLEDFTLDFDEDGLIENVYQIILEQIKSDQSNNKGFDDEIAHTIRDIVVKFFLSDRHKVLVYVCDNNDNKALGRSILFNKWFVQFNSLGLYKFDKVLDIDGRKIYTSLLVHKENAQFDVIVKRYQGIEQSFKPEE</sequence>
<proteinExistence type="predicted"/>
<dbReference type="RefSeq" id="WP_006264541.1">
    <property type="nucleotide sequence ID" value="NZ_JH590839.1"/>
</dbReference>
<dbReference type="AlphaFoldDB" id="A0AAV3EYT4"/>
<evidence type="ECO:0000313" key="1">
    <source>
        <dbReference type="EMBL" id="EHO05637.1"/>
    </source>
</evidence>
<dbReference type="Proteomes" id="UP000004834">
    <property type="component" value="Unassembled WGS sequence"/>
</dbReference>
<name>A0AAV3EYT4_9FLAO</name>
<dbReference type="Pfam" id="PF19666">
    <property type="entry name" value="DUF6169"/>
    <property type="match status" value="1"/>
</dbReference>
<dbReference type="EMBL" id="AGEE01000055">
    <property type="protein sequence ID" value="EHO05637.1"/>
    <property type="molecule type" value="Genomic_DNA"/>
</dbReference>
<evidence type="ECO:0000313" key="2">
    <source>
        <dbReference type="Proteomes" id="UP000004834"/>
    </source>
</evidence>
<accession>A0AAV3EYT4</accession>
<comment type="caution">
    <text evidence="1">The sequence shown here is derived from an EMBL/GenBank/DDBJ whole genome shotgun (WGS) entry which is preliminary data.</text>
</comment>
<reference evidence="1 2" key="1">
    <citation type="submission" date="2011-11" db="EMBL/GenBank/DDBJ databases">
        <title>The Genome Sequence of Myroides odoratimimus CIP 101113.</title>
        <authorList>
            <person name="Earl A."/>
            <person name="Ward D."/>
            <person name="Feldgarden M."/>
            <person name="Gevers D."/>
            <person name="Huys G."/>
            <person name="Young S.K."/>
            <person name="Zeng Q."/>
            <person name="Gargeya S."/>
            <person name="Fitzgerald M."/>
            <person name="Haas B."/>
            <person name="Abouelleil A."/>
            <person name="Alvarado L."/>
            <person name="Arachchi H.M."/>
            <person name="Berlin A."/>
            <person name="Brown A."/>
            <person name="Chapman S.B."/>
            <person name="Chen Z."/>
            <person name="Dunbar C."/>
            <person name="Freedman E."/>
            <person name="Gearin G."/>
            <person name="Goldberg J."/>
            <person name="Griggs A."/>
            <person name="Gujja S."/>
            <person name="Heiman D."/>
            <person name="Howarth C."/>
            <person name="Larson L."/>
            <person name="Lui A."/>
            <person name="MacDonald P.J.P."/>
            <person name="Montmayeur A."/>
            <person name="Murphy C."/>
            <person name="Neiman D."/>
            <person name="Pearson M."/>
            <person name="Priest M."/>
            <person name="Roberts A."/>
            <person name="Saif S."/>
            <person name="Shea T."/>
            <person name="Shenoy N."/>
            <person name="Sisk P."/>
            <person name="Stolte C."/>
            <person name="Sykes S."/>
            <person name="Wortman J."/>
            <person name="Nusbaum C."/>
            <person name="Birren B."/>
        </authorList>
    </citation>
    <scope>NUCLEOTIDE SEQUENCE [LARGE SCALE GENOMIC DNA]</scope>
    <source>
        <strain evidence="1 2">CIP 101113</strain>
    </source>
</reference>
<gene>
    <name evidence="1" type="ORF">HMPREF9715_03273</name>
</gene>
<organism evidence="1 2">
    <name type="scientific">Myroides odoratimimus CIP 101113</name>
    <dbReference type="NCBI Taxonomy" id="883154"/>
    <lineage>
        <taxon>Bacteria</taxon>
        <taxon>Pseudomonadati</taxon>
        <taxon>Bacteroidota</taxon>
        <taxon>Flavobacteriia</taxon>
        <taxon>Flavobacteriales</taxon>
        <taxon>Flavobacteriaceae</taxon>
        <taxon>Myroides</taxon>
    </lineage>
</organism>
<dbReference type="InterPro" id="IPR046167">
    <property type="entry name" value="DUF6169"/>
</dbReference>
<protein>
    <submittedName>
        <fullName evidence="1">Uncharacterized protein</fullName>
    </submittedName>
</protein>